<dbReference type="EMBL" id="CAEZWJ010000048">
    <property type="protein sequence ID" value="CAB4660729.1"/>
    <property type="molecule type" value="Genomic_DNA"/>
</dbReference>
<name>A0A6J6LJE6_9ZZZZ</name>
<evidence type="ECO:0000313" key="1">
    <source>
        <dbReference type="EMBL" id="CAB4660729.1"/>
    </source>
</evidence>
<protein>
    <submittedName>
        <fullName evidence="1">Unannotated protein</fullName>
    </submittedName>
</protein>
<organism evidence="1">
    <name type="scientific">freshwater metagenome</name>
    <dbReference type="NCBI Taxonomy" id="449393"/>
    <lineage>
        <taxon>unclassified sequences</taxon>
        <taxon>metagenomes</taxon>
        <taxon>ecological metagenomes</taxon>
    </lineage>
</organism>
<gene>
    <name evidence="1" type="ORF">UFOPK2214_01220</name>
</gene>
<dbReference type="AlphaFoldDB" id="A0A6J6LJE6"/>
<accession>A0A6J6LJE6</accession>
<reference evidence="1" key="1">
    <citation type="submission" date="2020-05" db="EMBL/GenBank/DDBJ databases">
        <authorList>
            <person name="Chiriac C."/>
            <person name="Salcher M."/>
            <person name="Ghai R."/>
            <person name="Kavagutti S V."/>
        </authorList>
    </citation>
    <scope>NUCLEOTIDE SEQUENCE</scope>
</reference>
<sequence length="236" mass="26388">MKKTKRCIGLLFATALLGACTSQGGANSSDTTIPSSTTLASKAINPQIELEALAKRVKAIDYSRLSISHDGIFAVILRDKRFGNVTSVGTFTFWRWDGKVWNDVSASIVDRPVSIDFFEPRSNFGANVVTSYDFNEDGIVDFLVEFNEKDMGLNHAAGGVLSSRGGEWHWERFEYLDGTVGQSGESFMYDPESKTLSFRDYPSGYYGYQADNVDLYWDSQRELFVADRNTYTYSGE</sequence>
<dbReference type="PROSITE" id="PS51257">
    <property type="entry name" value="PROKAR_LIPOPROTEIN"/>
    <property type="match status" value="1"/>
</dbReference>
<proteinExistence type="predicted"/>